<accession>A0A917UUM1</accession>
<dbReference type="GO" id="GO:0005886">
    <property type="term" value="C:plasma membrane"/>
    <property type="evidence" value="ECO:0007669"/>
    <property type="project" value="UniProtKB-SubCell"/>
</dbReference>
<comment type="subcellular location">
    <subcellularLocation>
        <location evidence="1">Cell membrane</location>
        <topology evidence="1">Multi-pass membrane protein</topology>
    </subcellularLocation>
</comment>
<protein>
    <submittedName>
        <fullName evidence="9">Arsenic resistance protein</fullName>
    </submittedName>
</protein>
<dbReference type="GO" id="GO:0015104">
    <property type="term" value="F:antimonite transmembrane transporter activity"/>
    <property type="evidence" value="ECO:0007669"/>
    <property type="project" value="TreeGrafter"/>
</dbReference>
<evidence type="ECO:0000256" key="1">
    <source>
        <dbReference type="ARBA" id="ARBA00004651"/>
    </source>
</evidence>
<dbReference type="Gene3D" id="1.20.1530.20">
    <property type="match status" value="1"/>
</dbReference>
<dbReference type="InterPro" id="IPR002657">
    <property type="entry name" value="BilAc:Na_symport/Acr3"/>
</dbReference>
<evidence type="ECO:0000256" key="6">
    <source>
        <dbReference type="ARBA" id="ARBA00022989"/>
    </source>
</evidence>
<keyword evidence="3" id="KW-0813">Transport</keyword>
<feature type="transmembrane region" description="Helical" evidence="8">
    <location>
        <begin position="50"/>
        <end position="70"/>
    </location>
</feature>
<keyword evidence="10" id="KW-1185">Reference proteome</keyword>
<evidence type="ECO:0000256" key="2">
    <source>
        <dbReference type="ARBA" id="ARBA00010110"/>
    </source>
</evidence>
<feature type="transmembrane region" description="Helical" evidence="8">
    <location>
        <begin position="175"/>
        <end position="193"/>
    </location>
</feature>
<name>A0A917UUM1_9PSED</name>
<evidence type="ECO:0000313" key="10">
    <source>
        <dbReference type="Proteomes" id="UP000635983"/>
    </source>
</evidence>
<dbReference type="InterPro" id="IPR004706">
    <property type="entry name" value="Arsenical-R_Acr3"/>
</dbReference>
<organism evidence="9 10">
    <name type="scientific">Pseudomonas matsuisoli</name>
    <dbReference type="NCBI Taxonomy" id="1515666"/>
    <lineage>
        <taxon>Bacteria</taxon>
        <taxon>Pseudomonadati</taxon>
        <taxon>Pseudomonadota</taxon>
        <taxon>Gammaproteobacteria</taxon>
        <taxon>Pseudomonadales</taxon>
        <taxon>Pseudomonadaceae</taxon>
        <taxon>Pseudomonas</taxon>
    </lineage>
</organism>
<feature type="transmembrane region" description="Helical" evidence="8">
    <location>
        <begin position="299"/>
        <end position="318"/>
    </location>
</feature>
<dbReference type="PANTHER" id="PTHR43057">
    <property type="entry name" value="ARSENITE EFFLUX TRANSPORTER"/>
    <property type="match status" value="1"/>
</dbReference>
<evidence type="ECO:0000313" key="9">
    <source>
        <dbReference type="EMBL" id="GGJ87148.1"/>
    </source>
</evidence>
<gene>
    <name evidence="9" type="ORF">GCM10009304_11320</name>
</gene>
<dbReference type="EMBL" id="BMPO01000002">
    <property type="protein sequence ID" value="GGJ87148.1"/>
    <property type="molecule type" value="Genomic_DNA"/>
</dbReference>
<sequence>MLTSTRSTNMPGLPGVALTSLLIVGAIALGACLGHAVPSGGQWLGDQLDYTLLALIGLLFFGVRFGALLQAVGNLRFLLVALVTNFTVIPLIGYGVASLFLSDRPLLMVGLVIYFMSPCTDWFLGFTRLAGGNVALGATLMPLNMILQLLLYPLYLALFTQQTVQVEAGVMGDTLLHWFLLPFVIAVALHQVVRKALNKARFEQVLALADVIVPWVIALLVLQIFAGNIAVIMEHRVEFAWVLLAVFTFFVATFLIGEGISRLFRLPFPDHALLTMTIAARNAPLMLAVTMAVLPDQPLIYAALVIGMLVEFPHLTVLRRVLLALRQRNAGLPSAARGPSST</sequence>
<feature type="transmembrane region" description="Helical" evidence="8">
    <location>
        <begin position="134"/>
        <end position="155"/>
    </location>
</feature>
<feature type="transmembrane region" description="Helical" evidence="8">
    <location>
        <begin position="272"/>
        <end position="293"/>
    </location>
</feature>
<dbReference type="PROSITE" id="PS51257">
    <property type="entry name" value="PROKAR_LIPOPROTEIN"/>
    <property type="match status" value="1"/>
</dbReference>
<comment type="similarity">
    <text evidence="2">Belongs to the arsenical resistance-3 (ACR3) (TC 2.A.59) family.</text>
</comment>
<keyword evidence="4" id="KW-1003">Cell membrane</keyword>
<dbReference type="AlphaFoldDB" id="A0A917UUM1"/>
<dbReference type="Pfam" id="PF01758">
    <property type="entry name" value="SBF"/>
    <property type="match status" value="1"/>
</dbReference>
<dbReference type="Proteomes" id="UP000635983">
    <property type="component" value="Unassembled WGS sequence"/>
</dbReference>
<keyword evidence="6 8" id="KW-1133">Transmembrane helix</keyword>
<reference evidence="9" key="2">
    <citation type="submission" date="2020-09" db="EMBL/GenBank/DDBJ databases">
        <authorList>
            <person name="Sun Q."/>
            <person name="Ohkuma M."/>
        </authorList>
    </citation>
    <scope>NUCLEOTIDE SEQUENCE</scope>
    <source>
        <strain evidence="9">JCM 30078</strain>
    </source>
</reference>
<evidence type="ECO:0000256" key="3">
    <source>
        <dbReference type="ARBA" id="ARBA00022448"/>
    </source>
</evidence>
<dbReference type="GO" id="GO:0015105">
    <property type="term" value="F:arsenite transmembrane transporter activity"/>
    <property type="evidence" value="ECO:0007669"/>
    <property type="project" value="TreeGrafter"/>
</dbReference>
<dbReference type="GO" id="GO:0015297">
    <property type="term" value="F:antiporter activity"/>
    <property type="evidence" value="ECO:0007669"/>
    <property type="project" value="InterPro"/>
</dbReference>
<evidence type="ECO:0000256" key="5">
    <source>
        <dbReference type="ARBA" id="ARBA00022692"/>
    </source>
</evidence>
<evidence type="ECO:0000256" key="4">
    <source>
        <dbReference type="ARBA" id="ARBA00022475"/>
    </source>
</evidence>
<comment type="caution">
    <text evidence="9">The sequence shown here is derived from an EMBL/GenBank/DDBJ whole genome shotgun (WGS) entry which is preliminary data.</text>
</comment>
<feature type="transmembrane region" description="Helical" evidence="8">
    <location>
        <begin position="106"/>
        <end position="127"/>
    </location>
</feature>
<dbReference type="RefSeq" id="WP_188982168.1">
    <property type="nucleotide sequence ID" value="NZ_BMPO01000002.1"/>
</dbReference>
<dbReference type="InterPro" id="IPR038770">
    <property type="entry name" value="Na+/solute_symporter_sf"/>
</dbReference>
<feature type="transmembrane region" description="Helical" evidence="8">
    <location>
        <begin position="239"/>
        <end position="260"/>
    </location>
</feature>
<feature type="transmembrane region" description="Helical" evidence="8">
    <location>
        <begin position="205"/>
        <end position="233"/>
    </location>
</feature>
<reference evidence="9" key="1">
    <citation type="journal article" date="2014" name="Int. J. Syst. Evol. Microbiol.">
        <title>Complete genome sequence of Corynebacterium casei LMG S-19264T (=DSM 44701T), isolated from a smear-ripened cheese.</title>
        <authorList>
            <consortium name="US DOE Joint Genome Institute (JGI-PGF)"/>
            <person name="Walter F."/>
            <person name="Albersmeier A."/>
            <person name="Kalinowski J."/>
            <person name="Ruckert C."/>
        </authorList>
    </citation>
    <scope>NUCLEOTIDE SEQUENCE</scope>
    <source>
        <strain evidence="9">JCM 30078</strain>
    </source>
</reference>
<keyword evidence="5 8" id="KW-0812">Transmembrane</keyword>
<dbReference type="PANTHER" id="PTHR43057:SF1">
    <property type="entry name" value="ARSENICAL-RESISTANCE PROTEIN 3"/>
    <property type="match status" value="1"/>
</dbReference>
<proteinExistence type="inferred from homology"/>
<evidence type="ECO:0000256" key="8">
    <source>
        <dbReference type="SAM" id="Phobius"/>
    </source>
</evidence>
<keyword evidence="7 8" id="KW-0472">Membrane</keyword>
<evidence type="ECO:0000256" key="7">
    <source>
        <dbReference type="ARBA" id="ARBA00023136"/>
    </source>
</evidence>
<feature type="transmembrane region" description="Helical" evidence="8">
    <location>
        <begin position="77"/>
        <end position="100"/>
    </location>
</feature>